<keyword evidence="7 11" id="KW-0285">Flavoprotein</keyword>
<protein>
    <recommendedName>
        <fullName evidence="6 11">Coproporphyrinogen III oxidase</fullName>
        <ecNumber evidence="5 11">1.3.3.15</ecNumber>
    </recommendedName>
</protein>
<sequence length="478" mass="51697">MADKAAAERIVIIGGGITGLTAAYRLRQKSDCPLTLIESRDRIGGVIESRALKINNYDYMIESGADSFITNKPYALNLASDLGIQSEIVRVNSDGGGALVLKDGVLHRVPDGFVMLAPSKFLPFACSPVISLKGKMRALLEPFLPARRSSEEESLASFVRRRFGREVLEGLAQPMVAGVYVGDAEKLSADEVAGRFVDMERTSGSVIAGLLKVQEKSSGARYGLFASFKGGLGNLCQTLLEKTAALDLLLSRPVTKVEGKPGRFIIRLASGQEIEAGQVILAIPARQAAALLDTSFPQLALALAEVESASSAVVNFVFARQDLKQLESRVGRTFGAVIPARERAEHNLDIMAFSFASNKYPHRAPQDHVVVRAFLGGVGQSHYLDKSDDELVQLALKDLRKILPLPESSGYIYKSVHRWPVSMPQYNLGHRLRIDKIEKLAEEAGLYLAGASYAGVGIPDCIKSAEACVKKLIDSNAK</sequence>
<evidence type="ECO:0000256" key="1">
    <source>
        <dbReference type="ARBA" id="ARBA00001755"/>
    </source>
</evidence>
<dbReference type="AlphaFoldDB" id="A0A8J7PIU5"/>
<evidence type="ECO:0000256" key="7">
    <source>
        <dbReference type="ARBA" id="ARBA00022630"/>
    </source>
</evidence>
<evidence type="ECO:0000256" key="8">
    <source>
        <dbReference type="ARBA" id="ARBA00022827"/>
    </source>
</evidence>
<gene>
    <name evidence="13" type="primary">hemG</name>
    <name evidence="13" type="ORF">J0M35_12545</name>
</gene>
<dbReference type="Gene3D" id="3.50.50.60">
    <property type="entry name" value="FAD/NAD(P)-binding domain"/>
    <property type="match status" value="1"/>
</dbReference>
<keyword evidence="11" id="KW-0963">Cytoplasm</keyword>
<evidence type="ECO:0000313" key="13">
    <source>
        <dbReference type="EMBL" id="MBN8661188.1"/>
    </source>
</evidence>
<dbReference type="GO" id="GO:0006783">
    <property type="term" value="P:heme biosynthetic process"/>
    <property type="evidence" value="ECO:0007669"/>
    <property type="project" value="UniProtKB-UniRule"/>
</dbReference>
<keyword evidence="8 11" id="KW-0274">FAD</keyword>
<evidence type="ECO:0000313" key="14">
    <source>
        <dbReference type="Proteomes" id="UP000664277"/>
    </source>
</evidence>
<comment type="pathway">
    <text evidence="3 11">Porphyrin-containing compound metabolism; protoheme biosynthesis.</text>
</comment>
<dbReference type="InterPro" id="IPR004572">
    <property type="entry name" value="Protoporphyrinogen_oxidase"/>
</dbReference>
<evidence type="ECO:0000256" key="9">
    <source>
        <dbReference type="ARBA" id="ARBA00023002"/>
    </source>
</evidence>
<dbReference type="PANTHER" id="PTHR42923:SF3">
    <property type="entry name" value="PROTOPORPHYRINOGEN OXIDASE"/>
    <property type="match status" value="1"/>
</dbReference>
<reference evidence="13" key="1">
    <citation type="submission" date="2021-02" db="EMBL/GenBank/DDBJ databases">
        <title>Genome-Resolved Metagenomics of a Microbial Community Performing Photosynthetic Biological Nutrient Removal.</title>
        <authorList>
            <person name="Mcdaniel E.A."/>
        </authorList>
    </citation>
    <scope>NUCLEOTIDE SEQUENCE</scope>
    <source>
        <strain evidence="13">UWPOB_OBS1</strain>
    </source>
</reference>
<dbReference type="InterPro" id="IPR036188">
    <property type="entry name" value="FAD/NAD-bd_sf"/>
</dbReference>
<dbReference type="EC" id="1.3.3.15" evidence="5 11"/>
<evidence type="ECO:0000256" key="5">
    <source>
        <dbReference type="ARBA" id="ARBA00012402"/>
    </source>
</evidence>
<dbReference type="PANTHER" id="PTHR42923">
    <property type="entry name" value="PROTOPORPHYRINOGEN OXIDASE"/>
    <property type="match status" value="1"/>
</dbReference>
<dbReference type="InterPro" id="IPR002937">
    <property type="entry name" value="Amino_oxidase"/>
</dbReference>
<evidence type="ECO:0000256" key="6">
    <source>
        <dbReference type="ARBA" id="ARBA00019046"/>
    </source>
</evidence>
<name>A0A8J7PIU5_9BACT</name>
<dbReference type="Gene3D" id="1.10.3110.10">
    <property type="entry name" value="protoporphyrinogen ix oxidase, domain 3"/>
    <property type="match status" value="1"/>
</dbReference>
<proteinExistence type="inferred from homology"/>
<dbReference type="UniPathway" id="UPA00252"/>
<dbReference type="NCBIfam" id="TIGR00562">
    <property type="entry name" value="proto_IX_ox"/>
    <property type="match status" value="1"/>
</dbReference>
<dbReference type="SUPFAM" id="SSF54373">
    <property type="entry name" value="FAD-linked reductases, C-terminal domain"/>
    <property type="match status" value="1"/>
</dbReference>
<dbReference type="Proteomes" id="UP000664277">
    <property type="component" value="Unassembled WGS sequence"/>
</dbReference>
<dbReference type="SUPFAM" id="SSF51905">
    <property type="entry name" value="FAD/NAD(P)-binding domain"/>
    <property type="match status" value="1"/>
</dbReference>
<evidence type="ECO:0000256" key="2">
    <source>
        <dbReference type="ARBA" id="ARBA00001974"/>
    </source>
</evidence>
<evidence type="ECO:0000259" key="12">
    <source>
        <dbReference type="Pfam" id="PF01593"/>
    </source>
</evidence>
<comment type="function">
    <text evidence="11">Involved in coproporphyrin-dependent heme b biosynthesis. Catalyzes the oxidation of coproporphyrinogen III to coproporphyrin III.</text>
</comment>
<dbReference type="GO" id="GO:0005737">
    <property type="term" value="C:cytoplasm"/>
    <property type="evidence" value="ECO:0007669"/>
    <property type="project" value="UniProtKB-SubCell"/>
</dbReference>
<comment type="cofactor">
    <cofactor evidence="2 11">
        <name>FAD</name>
        <dbReference type="ChEBI" id="CHEBI:57692"/>
    </cofactor>
</comment>
<dbReference type="GO" id="GO:0004729">
    <property type="term" value="F:oxygen-dependent protoporphyrinogen oxidase activity"/>
    <property type="evidence" value="ECO:0007669"/>
    <property type="project" value="UniProtKB-UniRule"/>
</dbReference>
<keyword evidence="10 11" id="KW-0350">Heme biosynthesis</keyword>
<comment type="similarity">
    <text evidence="4 11">Belongs to the protoporphyrinogen/coproporphyrinogen oxidase family. Coproporphyrinogen III oxidase subfamily.</text>
</comment>
<evidence type="ECO:0000256" key="11">
    <source>
        <dbReference type="RuleBase" id="RU364052"/>
    </source>
</evidence>
<comment type="subcellular location">
    <subcellularLocation>
        <location evidence="11">Cytoplasm</location>
    </subcellularLocation>
</comment>
<evidence type="ECO:0000256" key="4">
    <source>
        <dbReference type="ARBA" id="ARBA00008310"/>
    </source>
</evidence>
<dbReference type="EMBL" id="JAFLCK010000017">
    <property type="protein sequence ID" value="MBN8661188.1"/>
    <property type="molecule type" value="Genomic_DNA"/>
</dbReference>
<organism evidence="13 14">
    <name type="scientific">Candidatus Obscuribacter phosphatis</name>
    <dbReference type="NCBI Taxonomy" id="1906157"/>
    <lineage>
        <taxon>Bacteria</taxon>
        <taxon>Bacillati</taxon>
        <taxon>Candidatus Melainabacteria</taxon>
        <taxon>Candidatus Obscuribacterales</taxon>
        <taxon>Candidatus Obscuribacteraceae</taxon>
        <taxon>Candidatus Obscuribacter</taxon>
    </lineage>
</organism>
<comment type="caution">
    <text evidence="13">The sequence shown here is derived from an EMBL/GenBank/DDBJ whole genome shotgun (WGS) entry which is preliminary data.</text>
</comment>
<dbReference type="Pfam" id="PF01593">
    <property type="entry name" value="Amino_oxidase"/>
    <property type="match status" value="1"/>
</dbReference>
<keyword evidence="9 11" id="KW-0560">Oxidoreductase</keyword>
<evidence type="ECO:0000256" key="10">
    <source>
        <dbReference type="ARBA" id="ARBA00023133"/>
    </source>
</evidence>
<dbReference type="InterPro" id="IPR050464">
    <property type="entry name" value="Zeta_carotene_desat/Oxidored"/>
</dbReference>
<dbReference type="Gene3D" id="3.90.660.20">
    <property type="entry name" value="Protoporphyrinogen oxidase, mitochondrial, domain 2"/>
    <property type="match status" value="1"/>
</dbReference>
<comment type="catalytic activity">
    <reaction evidence="1">
        <text>coproporphyrinogen III + 3 O2 = coproporphyrin III + 3 H2O2</text>
        <dbReference type="Rhea" id="RHEA:43436"/>
        <dbReference type="ChEBI" id="CHEBI:15379"/>
        <dbReference type="ChEBI" id="CHEBI:16240"/>
        <dbReference type="ChEBI" id="CHEBI:57309"/>
        <dbReference type="ChEBI" id="CHEBI:131725"/>
        <dbReference type="EC" id="1.3.3.15"/>
    </reaction>
    <physiologicalReaction direction="left-to-right" evidence="1">
        <dbReference type="Rhea" id="RHEA:43437"/>
    </physiologicalReaction>
</comment>
<feature type="domain" description="Amine oxidase" evidence="12">
    <location>
        <begin position="17"/>
        <end position="469"/>
    </location>
</feature>
<accession>A0A8J7PIU5</accession>
<evidence type="ECO:0000256" key="3">
    <source>
        <dbReference type="ARBA" id="ARBA00004744"/>
    </source>
</evidence>